<reference evidence="1 2" key="1">
    <citation type="journal article" date="2014" name="Science">
        <title>Plant genetics. Early allopolyploid evolution in the post-Neolithic Brassica napus oilseed genome.</title>
        <authorList>
            <person name="Chalhoub B."/>
            <person name="Denoeud F."/>
            <person name="Liu S."/>
            <person name="Parkin I.A."/>
            <person name="Tang H."/>
            <person name="Wang X."/>
            <person name="Chiquet J."/>
            <person name="Belcram H."/>
            <person name="Tong C."/>
            <person name="Samans B."/>
            <person name="Correa M."/>
            <person name="Da Silva C."/>
            <person name="Just J."/>
            <person name="Falentin C."/>
            <person name="Koh C.S."/>
            <person name="Le Clainche I."/>
            <person name="Bernard M."/>
            <person name="Bento P."/>
            <person name="Noel B."/>
            <person name="Labadie K."/>
            <person name="Alberti A."/>
            <person name="Charles M."/>
            <person name="Arnaud D."/>
            <person name="Guo H."/>
            <person name="Daviaud C."/>
            <person name="Alamery S."/>
            <person name="Jabbari K."/>
            <person name="Zhao M."/>
            <person name="Edger P.P."/>
            <person name="Chelaifa H."/>
            <person name="Tack D."/>
            <person name="Lassalle G."/>
            <person name="Mestiri I."/>
            <person name="Schnel N."/>
            <person name="Le Paslier M.C."/>
            <person name="Fan G."/>
            <person name="Renault V."/>
            <person name="Bayer P.E."/>
            <person name="Golicz A.A."/>
            <person name="Manoli S."/>
            <person name="Lee T.H."/>
            <person name="Thi V.H."/>
            <person name="Chalabi S."/>
            <person name="Hu Q."/>
            <person name="Fan C."/>
            <person name="Tollenaere R."/>
            <person name="Lu Y."/>
            <person name="Battail C."/>
            <person name="Shen J."/>
            <person name="Sidebottom C.H."/>
            <person name="Wang X."/>
            <person name="Canaguier A."/>
            <person name="Chauveau A."/>
            <person name="Berard A."/>
            <person name="Deniot G."/>
            <person name="Guan M."/>
            <person name="Liu Z."/>
            <person name="Sun F."/>
            <person name="Lim Y.P."/>
            <person name="Lyons E."/>
            <person name="Town C.D."/>
            <person name="Bancroft I."/>
            <person name="Wang X."/>
            <person name="Meng J."/>
            <person name="Ma J."/>
            <person name="Pires J.C."/>
            <person name="King G.J."/>
            <person name="Brunel D."/>
            <person name="Delourme R."/>
            <person name="Renard M."/>
            <person name="Aury J.M."/>
            <person name="Adams K.L."/>
            <person name="Batley J."/>
            <person name="Snowdon R.J."/>
            <person name="Tost J."/>
            <person name="Edwards D."/>
            <person name="Zhou Y."/>
            <person name="Hua W."/>
            <person name="Sharpe A.G."/>
            <person name="Paterson A.H."/>
            <person name="Guan C."/>
            <person name="Wincker P."/>
        </authorList>
    </citation>
    <scope>NUCLEOTIDE SEQUENCE [LARGE SCALE GENOMIC DNA]</scope>
    <source>
        <strain evidence="2">cv. Darmor-bzh</strain>
    </source>
</reference>
<protein>
    <submittedName>
        <fullName evidence="1">BnaA01g05200D protein</fullName>
    </submittedName>
</protein>
<gene>
    <name evidence="1" type="primary">BnaA01g05200D</name>
    <name evidence="1" type="ORF">GSBRNA2T00073935001</name>
</gene>
<dbReference type="PaxDb" id="3708-A0A078HYZ5"/>
<dbReference type="Proteomes" id="UP000028999">
    <property type="component" value="Unassembled WGS sequence"/>
</dbReference>
<dbReference type="EMBL" id="LK032511">
    <property type="protein sequence ID" value="CDY41948.1"/>
    <property type="molecule type" value="Genomic_DNA"/>
</dbReference>
<proteinExistence type="predicted"/>
<sequence>MAFSVEISYPIPMLYQTLP</sequence>
<organism evidence="1 2">
    <name type="scientific">Brassica napus</name>
    <name type="common">Rape</name>
    <dbReference type="NCBI Taxonomy" id="3708"/>
    <lineage>
        <taxon>Eukaryota</taxon>
        <taxon>Viridiplantae</taxon>
        <taxon>Streptophyta</taxon>
        <taxon>Embryophyta</taxon>
        <taxon>Tracheophyta</taxon>
        <taxon>Spermatophyta</taxon>
        <taxon>Magnoliopsida</taxon>
        <taxon>eudicotyledons</taxon>
        <taxon>Gunneridae</taxon>
        <taxon>Pentapetalae</taxon>
        <taxon>rosids</taxon>
        <taxon>malvids</taxon>
        <taxon>Brassicales</taxon>
        <taxon>Brassicaceae</taxon>
        <taxon>Brassiceae</taxon>
        <taxon>Brassica</taxon>
    </lineage>
</organism>
<dbReference type="AlphaFoldDB" id="A0A078HYZ5"/>
<keyword evidence="2" id="KW-1185">Reference proteome</keyword>
<name>A0A078HYZ5_BRANA</name>
<evidence type="ECO:0000313" key="1">
    <source>
        <dbReference type="EMBL" id="CDY41948.1"/>
    </source>
</evidence>
<evidence type="ECO:0000313" key="2">
    <source>
        <dbReference type="Proteomes" id="UP000028999"/>
    </source>
</evidence>
<accession>A0A078HYZ5</accession>